<dbReference type="Proteomes" id="UP000887578">
    <property type="component" value="Unplaced"/>
</dbReference>
<protein>
    <submittedName>
        <fullName evidence="8">STAS domain-containing protein</fullName>
    </submittedName>
</protein>
<feature type="transmembrane region" description="Helical" evidence="5">
    <location>
        <begin position="459"/>
        <end position="488"/>
    </location>
</feature>
<evidence type="ECO:0000256" key="4">
    <source>
        <dbReference type="ARBA" id="ARBA00023136"/>
    </source>
</evidence>
<evidence type="ECO:0000256" key="3">
    <source>
        <dbReference type="ARBA" id="ARBA00022989"/>
    </source>
</evidence>
<keyword evidence="2 5" id="KW-0812">Transmembrane</keyword>
<dbReference type="PROSITE" id="PS50801">
    <property type="entry name" value="STAS"/>
    <property type="match status" value="1"/>
</dbReference>
<keyword evidence="4 5" id="KW-0472">Membrane</keyword>
<dbReference type="Pfam" id="PF00916">
    <property type="entry name" value="Sulfate_transp"/>
    <property type="match status" value="1"/>
</dbReference>
<dbReference type="AlphaFoldDB" id="A0A914PCF3"/>
<evidence type="ECO:0000313" key="8">
    <source>
        <dbReference type="WBParaSite" id="PDA_v2.g13030.t1"/>
    </source>
</evidence>
<dbReference type="InterPro" id="IPR001902">
    <property type="entry name" value="SLC26A/SulP_fam"/>
</dbReference>
<feature type="domain" description="STAS" evidence="6">
    <location>
        <begin position="507"/>
        <end position="631"/>
    </location>
</feature>
<evidence type="ECO:0000256" key="1">
    <source>
        <dbReference type="ARBA" id="ARBA00004141"/>
    </source>
</evidence>
<comment type="subcellular location">
    <subcellularLocation>
        <location evidence="1">Membrane</location>
        <topology evidence="1">Multi-pass membrane protein</topology>
    </subcellularLocation>
</comment>
<feature type="transmembrane region" description="Helical" evidence="5">
    <location>
        <begin position="322"/>
        <end position="342"/>
    </location>
</feature>
<feature type="transmembrane region" description="Helical" evidence="5">
    <location>
        <begin position="72"/>
        <end position="92"/>
    </location>
</feature>
<feature type="transmembrane region" description="Helical" evidence="5">
    <location>
        <begin position="283"/>
        <end position="302"/>
    </location>
</feature>
<proteinExistence type="predicted"/>
<dbReference type="Pfam" id="PF01740">
    <property type="entry name" value="STAS"/>
    <property type="match status" value="1"/>
</dbReference>
<keyword evidence="7" id="KW-1185">Reference proteome</keyword>
<dbReference type="GO" id="GO:0016020">
    <property type="term" value="C:membrane"/>
    <property type="evidence" value="ECO:0007669"/>
    <property type="project" value="UniProtKB-SubCell"/>
</dbReference>
<name>A0A914PCF3_9BILA</name>
<dbReference type="Gene3D" id="3.30.750.24">
    <property type="entry name" value="STAS domain"/>
    <property type="match status" value="1"/>
</dbReference>
<organism evidence="7 8">
    <name type="scientific">Panagrolaimus davidi</name>
    <dbReference type="NCBI Taxonomy" id="227884"/>
    <lineage>
        <taxon>Eukaryota</taxon>
        <taxon>Metazoa</taxon>
        <taxon>Ecdysozoa</taxon>
        <taxon>Nematoda</taxon>
        <taxon>Chromadorea</taxon>
        <taxon>Rhabditida</taxon>
        <taxon>Tylenchina</taxon>
        <taxon>Panagrolaimomorpha</taxon>
        <taxon>Panagrolaimoidea</taxon>
        <taxon>Panagrolaimidae</taxon>
        <taxon>Panagrolaimus</taxon>
    </lineage>
</organism>
<dbReference type="PANTHER" id="PTHR11814">
    <property type="entry name" value="SULFATE TRANSPORTER"/>
    <property type="match status" value="1"/>
</dbReference>
<dbReference type="InterPro" id="IPR002645">
    <property type="entry name" value="STAS_dom"/>
</dbReference>
<accession>A0A914PCF3</accession>
<evidence type="ECO:0000313" key="7">
    <source>
        <dbReference type="Proteomes" id="UP000887578"/>
    </source>
</evidence>
<feature type="transmembrane region" description="Helical" evidence="5">
    <location>
        <begin position="422"/>
        <end position="439"/>
    </location>
</feature>
<feature type="transmembrane region" description="Helical" evidence="5">
    <location>
        <begin position="188"/>
        <end position="211"/>
    </location>
</feature>
<feature type="transmembrane region" description="Helical" evidence="5">
    <location>
        <begin position="122"/>
        <end position="140"/>
    </location>
</feature>
<dbReference type="CDD" id="cd07042">
    <property type="entry name" value="STAS_SulP_like_sulfate_transporter"/>
    <property type="match status" value="1"/>
</dbReference>
<feature type="transmembrane region" description="Helical" evidence="5">
    <location>
        <begin position="98"/>
        <end position="115"/>
    </location>
</feature>
<evidence type="ECO:0000259" key="6">
    <source>
        <dbReference type="PROSITE" id="PS50801"/>
    </source>
</evidence>
<evidence type="ECO:0000256" key="5">
    <source>
        <dbReference type="SAM" id="Phobius"/>
    </source>
</evidence>
<evidence type="ECO:0000256" key="2">
    <source>
        <dbReference type="ARBA" id="ARBA00022692"/>
    </source>
</evidence>
<feature type="transmembrane region" description="Helical" evidence="5">
    <location>
        <begin position="362"/>
        <end position="378"/>
    </location>
</feature>
<dbReference type="SUPFAM" id="SSF52091">
    <property type="entry name" value="SpoIIaa-like"/>
    <property type="match status" value="1"/>
</dbReference>
<feature type="transmembrane region" description="Helical" evidence="5">
    <location>
        <begin position="247"/>
        <end position="263"/>
    </location>
</feature>
<dbReference type="InterPro" id="IPR036513">
    <property type="entry name" value="STAS_dom_sf"/>
</dbReference>
<feature type="transmembrane region" description="Helical" evidence="5">
    <location>
        <begin position="160"/>
        <end position="181"/>
    </location>
</feature>
<dbReference type="InterPro" id="IPR011547">
    <property type="entry name" value="SLC26A/SulP_dom"/>
</dbReference>
<dbReference type="GO" id="GO:0055085">
    <property type="term" value="P:transmembrane transport"/>
    <property type="evidence" value="ECO:0007669"/>
    <property type="project" value="InterPro"/>
</dbReference>
<reference evidence="8" key="1">
    <citation type="submission" date="2022-11" db="UniProtKB">
        <authorList>
            <consortium name="WormBaseParasite"/>
        </authorList>
    </citation>
    <scope>IDENTIFICATION</scope>
</reference>
<sequence>MNEEEAATNARVNDMQYNDYITSNSQKSLPKVLKNYIQPCSSPSHLFHSIISFFPIISWIQEYPSKYLIHDIISGIVIAILHIPQGISYAFLSKVNPVNGLYASFFAPLIYLFFATSKHMSVGSFAVIALMTGAASDVIMREYYGEDYNNPEYINGGIDGVNRVTIAATLTFTIGLFQLLIGALRLNFLFAYFSDPLVGGFCTGASVHVLVSQFSNVLNVQIQSSNGIGFIFDMLTKLGASLPNCDFRTVTLSIISIASLLICKEMINPAIRSKTGRKIPIPYDLILIFITTVLSSVFSWRMPIVGDVPKGFPQPLLPIPKLILSSISPAITIAVVTLTLHISITKMFAKQLGYKIDPGQEIYALGFTSIISGFFPTYPTSPGLSRTLVGIENGAKTQLAAVSTCALLLAVILYIGPFFKHLPICVLSSIIIVALRPMVMKFKDIPKLWNLSKYDCLTWIVSFTTTVAIDVTFGLILSFCFALFSVILRTQWPSWSARFSRPQFSFDPTTTTTSPRYCIFKFDGILIFTNFEEFKNGVHQTLDEFCNRPTLSPTKDKNSKAKFIFDCSAMSEIDSVGLQAFQEVVQEISQRANASLAFANVNYITSIKLLQNNIATRNNLYSTVEEAVNSSENINPPKL</sequence>
<dbReference type="WBParaSite" id="PDA_v2.g13030.t1">
    <property type="protein sequence ID" value="PDA_v2.g13030.t1"/>
    <property type="gene ID" value="PDA_v2.g13030"/>
</dbReference>
<keyword evidence="3 5" id="KW-1133">Transmembrane helix</keyword>
<feature type="transmembrane region" description="Helical" evidence="5">
    <location>
        <begin position="398"/>
        <end position="415"/>
    </location>
</feature>